<dbReference type="Gene3D" id="3.40.1710.10">
    <property type="entry name" value="abc type-2 transporter like domain"/>
    <property type="match status" value="1"/>
</dbReference>
<dbReference type="InterPro" id="IPR013525">
    <property type="entry name" value="ABC2_TM"/>
</dbReference>
<keyword evidence="5 6" id="KW-0472">Membrane</keyword>
<dbReference type="InterPro" id="IPR051449">
    <property type="entry name" value="ABC-2_transporter_component"/>
</dbReference>
<proteinExistence type="predicted"/>
<comment type="caution">
    <text evidence="8">The sequence shown here is derived from an EMBL/GenBank/DDBJ whole genome shotgun (WGS) entry which is preliminary data.</text>
</comment>
<dbReference type="GO" id="GO:0140359">
    <property type="term" value="F:ABC-type transporter activity"/>
    <property type="evidence" value="ECO:0007669"/>
    <property type="project" value="InterPro"/>
</dbReference>
<evidence type="ECO:0000256" key="1">
    <source>
        <dbReference type="ARBA" id="ARBA00004651"/>
    </source>
</evidence>
<evidence type="ECO:0000313" key="9">
    <source>
        <dbReference type="Proteomes" id="UP000664658"/>
    </source>
</evidence>
<feature type="transmembrane region" description="Helical" evidence="6">
    <location>
        <begin position="266"/>
        <end position="288"/>
    </location>
</feature>
<reference evidence="8" key="1">
    <citation type="submission" date="2021-03" db="EMBL/GenBank/DDBJ databases">
        <title>Plesiomonas shigelloides zfcc0051, isolated from zebrafish feces.</title>
        <authorList>
            <person name="Vanderhoek Z."/>
            <person name="Gaulke C."/>
        </authorList>
    </citation>
    <scope>NUCLEOTIDE SEQUENCE</scope>
    <source>
        <strain evidence="8">Zfcc0051</strain>
    </source>
</reference>
<evidence type="ECO:0000259" key="7">
    <source>
        <dbReference type="Pfam" id="PF12698"/>
    </source>
</evidence>
<name>A0A8I2B1M4_PLESH</name>
<evidence type="ECO:0000256" key="2">
    <source>
        <dbReference type="ARBA" id="ARBA00022475"/>
    </source>
</evidence>
<feature type="domain" description="ABC-2 type transporter transmembrane" evidence="7">
    <location>
        <begin position="20"/>
        <end position="373"/>
    </location>
</feature>
<dbReference type="RefSeq" id="WP_207541907.1">
    <property type="nucleotide sequence ID" value="NZ_JAFNAA010000006.1"/>
</dbReference>
<dbReference type="PANTHER" id="PTHR30294">
    <property type="entry name" value="MEMBRANE COMPONENT OF ABC TRANSPORTER YHHJ-RELATED"/>
    <property type="match status" value="1"/>
</dbReference>
<feature type="transmembrane region" description="Helical" evidence="6">
    <location>
        <begin position="20"/>
        <end position="37"/>
    </location>
</feature>
<dbReference type="Pfam" id="PF12698">
    <property type="entry name" value="ABC2_membrane_3"/>
    <property type="match status" value="1"/>
</dbReference>
<gene>
    <name evidence="8" type="ORF">J2R62_06980</name>
</gene>
<dbReference type="EMBL" id="JAFNAA010000006">
    <property type="protein sequence ID" value="MBO1107964.1"/>
    <property type="molecule type" value="Genomic_DNA"/>
</dbReference>
<evidence type="ECO:0000256" key="6">
    <source>
        <dbReference type="SAM" id="Phobius"/>
    </source>
</evidence>
<evidence type="ECO:0000313" key="8">
    <source>
        <dbReference type="EMBL" id="MBO1107964.1"/>
    </source>
</evidence>
<dbReference type="AlphaFoldDB" id="A0A8I2B1M4"/>
<dbReference type="PANTHER" id="PTHR30294:SF46">
    <property type="entry name" value="ABC TRANSPORTER PERMEASE"/>
    <property type="match status" value="1"/>
</dbReference>
<dbReference type="GO" id="GO:0005886">
    <property type="term" value="C:plasma membrane"/>
    <property type="evidence" value="ECO:0007669"/>
    <property type="project" value="UniProtKB-SubCell"/>
</dbReference>
<accession>A0A8I2B1M4</accession>
<organism evidence="8 9">
    <name type="scientific">Plesiomonas shigelloides</name>
    <name type="common">Aeromonas shigelloides</name>
    <dbReference type="NCBI Taxonomy" id="703"/>
    <lineage>
        <taxon>Bacteria</taxon>
        <taxon>Pseudomonadati</taxon>
        <taxon>Pseudomonadota</taxon>
        <taxon>Gammaproteobacteria</taxon>
        <taxon>Enterobacterales</taxon>
        <taxon>Enterobacteriaceae</taxon>
        <taxon>Plesiomonas</taxon>
    </lineage>
</organism>
<feature type="transmembrane region" description="Helical" evidence="6">
    <location>
        <begin position="182"/>
        <end position="205"/>
    </location>
</feature>
<sequence>MNLKQVWWQELQALGKNSAILMTVFAGLLFYSVLYPLPYSQQVVTHMPVAVWDNDHSPLSREFIRRVESTPQVTVSAVVTSRQEAEALMQQGEVHGLLVLPLHFERDVLLGKSPVVAVEGDASYFLIYSSIAEAIAKVSGTLGAQVKVTKELSQGTPYLGALSTALPLQSDTQALFNPTIGYVAYVVPAVFVLILHQTLLIAAGIQTAECKERTLGGERGYWLQASPWTVLVARGLVFVPLYLLAAMYYLGGCFEHYNIVRQANPWLLLLLCTLLFWTSYCFAVMLTFFMTRRETPTQAVLISSLPIVFTAGFVWPSMAIPWPILWLARTIPGVNGIELMVKYNQMGASLTEVGGPLWRLLAQAVVYTVLAWWVLRHSQALAANEKAAASKISAVKG</sequence>
<evidence type="ECO:0000256" key="5">
    <source>
        <dbReference type="ARBA" id="ARBA00023136"/>
    </source>
</evidence>
<keyword evidence="4 6" id="KW-1133">Transmembrane helix</keyword>
<keyword evidence="2" id="KW-1003">Cell membrane</keyword>
<comment type="subcellular location">
    <subcellularLocation>
        <location evidence="1">Cell membrane</location>
        <topology evidence="1">Multi-pass membrane protein</topology>
    </subcellularLocation>
</comment>
<evidence type="ECO:0000256" key="3">
    <source>
        <dbReference type="ARBA" id="ARBA00022692"/>
    </source>
</evidence>
<feature type="transmembrane region" description="Helical" evidence="6">
    <location>
        <begin position="357"/>
        <end position="375"/>
    </location>
</feature>
<protein>
    <submittedName>
        <fullName evidence="8">ABC transporter permease</fullName>
    </submittedName>
</protein>
<feature type="transmembrane region" description="Helical" evidence="6">
    <location>
        <begin position="300"/>
        <end position="320"/>
    </location>
</feature>
<dbReference type="Proteomes" id="UP000664658">
    <property type="component" value="Unassembled WGS sequence"/>
</dbReference>
<feature type="transmembrane region" description="Helical" evidence="6">
    <location>
        <begin position="226"/>
        <end position="251"/>
    </location>
</feature>
<evidence type="ECO:0000256" key="4">
    <source>
        <dbReference type="ARBA" id="ARBA00022989"/>
    </source>
</evidence>
<keyword evidence="3 6" id="KW-0812">Transmembrane</keyword>